<evidence type="ECO:0008006" key="3">
    <source>
        <dbReference type="Google" id="ProtNLM"/>
    </source>
</evidence>
<evidence type="ECO:0000313" key="2">
    <source>
        <dbReference type="Proteomes" id="UP000313359"/>
    </source>
</evidence>
<organism evidence="1 2">
    <name type="scientific">Lentinus tigrinus ALCF2SS1-6</name>
    <dbReference type="NCBI Taxonomy" id="1328759"/>
    <lineage>
        <taxon>Eukaryota</taxon>
        <taxon>Fungi</taxon>
        <taxon>Dikarya</taxon>
        <taxon>Basidiomycota</taxon>
        <taxon>Agaricomycotina</taxon>
        <taxon>Agaricomycetes</taxon>
        <taxon>Polyporales</taxon>
        <taxon>Polyporaceae</taxon>
        <taxon>Lentinus</taxon>
    </lineage>
</organism>
<proteinExistence type="predicted"/>
<sequence length="419" mass="45879">MANTRETFTKVLEDGSGMTGAFSWSLKCSSAPNPGLCVDGLGSIGLPLGSRDAEALKAIATLPGQDEYSWDVRAENVHFENTTWSAFMNDTLRKVCDGLGVCEEAHKPRWELVGMSLCSTGSSASISTGTGNLIATLVIVLPCKFTGGAIRVEHGDRVETYDCTPGAITDTTMVAWHRDTTHEMLQVTGGYQLVLHYGVFSTIEHPVLSLATQDEVLARLSQVLSSWNQAARDGTVPSKIVYLLKNKYSQDKLSASLLTGADAHTLSLVDTVAKRHGSRLGLATLVFTESGICLLGHRHYSDDNDWQSEKENIEGFDDLGDIDTDMKLQRLVDLDGDPVHDSLEFDLEKEAIPLDLETAMKSGEPDKRLIGFVDFDDLQLRQVYNRTALVVLPHWSDLWSAGLDVHDAEPPAKRRRTEG</sequence>
<name>A0A5C2S110_9APHY</name>
<keyword evidence="2" id="KW-1185">Reference proteome</keyword>
<evidence type="ECO:0000313" key="1">
    <source>
        <dbReference type="EMBL" id="RPD57087.1"/>
    </source>
</evidence>
<accession>A0A5C2S110</accession>
<gene>
    <name evidence="1" type="ORF">L227DRAFT_578276</name>
</gene>
<dbReference type="OrthoDB" id="124582at2759"/>
<protein>
    <recommendedName>
        <fullName evidence="3">Prolyl 4-hydroxylase alpha subunit Fe(2+) 2OG dioxygenase domain-containing protein</fullName>
    </recommendedName>
</protein>
<dbReference type="AlphaFoldDB" id="A0A5C2S110"/>
<dbReference type="Proteomes" id="UP000313359">
    <property type="component" value="Unassembled WGS sequence"/>
</dbReference>
<reference evidence="1" key="1">
    <citation type="journal article" date="2018" name="Genome Biol. Evol.">
        <title>Genomics and development of Lentinus tigrinus, a white-rot wood-decaying mushroom with dimorphic fruiting bodies.</title>
        <authorList>
            <person name="Wu B."/>
            <person name="Xu Z."/>
            <person name="Knudson A."/>
            <person name="Carlson A."/>
            <person name="Chen N."/>
            <person name="Kovaka S."/>
            <person name="LaButti K."/>
            <person name="Lipzen A."/>
            <person name="Pennachio C."/>
            <person name="Riley R."/>
            <person name="Schakwitz W."/>
            <person name="Umezawa K."/>
            <person name="Ohm R.A."/>
            <person name="Grigoriev I.V."/>
            <person name="Nagy L.G."/>
            <person name="Gibbons J."/>
            <person name="Hibbett D."/>
        </authorList>
    </citation>
    <scope>NUCLEOTIDE SEQUENCE [LARGE SCALE GENOMIC DNA]</scope>
    <source>
        <strain evidence="1">ALCF2SS1-6</strain>
    </source>
</reference>
<dbReference type="EMBL" id="ML122283">
    <property type="protein sequence ID" value="RPD57087.1"/>
    <property type="molecule type" value="Genomic_DNA"/>
</dbReference>
<dbReference type="PANTHER" id="PTHR33099">
    <property type="entry name" value="FE2OG DIOXYGENASE DOMAIN-CONTAINING PROTEIN"/>
    <property type="match status" value="1"/>
</dbReference>
<dbReference type="PANTHER" id="PTHR33099:SF7">
    <property type="entry name" value="MYND-TYPE DOMAIN-CONTAINING PROTEIN"/>
    <property type="match status" value="1"/>
</dbReference>